<dbReference type="RefSeq" id="WP_171741115.1">
    <property type="nucleotide sequence ID" value="NZ_CP053435.1"/>
</dbReference>
<proteinExistence type="predicted"/>
<dbReference type="KEGG" id="stae:HNV11_18745"/>
<evidence type="ECO:0008006" key="3">
    <source>
        <dbReference type="Google" id="ProtNLM"/>
    </source>
</evidence>
<dbReference type="Gene3D" id="1.25.40.10">
    <property type="entry name" value="Tetratricopeptide repeat domain"/>
    <property type="match status" value="1"/>
</dbReference>
<reference evidence="1 2" key="1">
    <citation type="submission" date="2020-05" db="EMBL/GenBank/DDBJ databases">
        <title>Genome sequencing of Spirosoma sp. TS118.</title>
        <authorList>
            <person name="Lee J.-H."/>
            <person name="Jeong S."/>
            <person name="Zhao L."/>
            <person name="Jung J.-H."/>
            <person name="Kim M.-K."/>
            <person name="Lim S."/>
        </authorList>
    </citation>
    <scope>NUCLEOTIDE SEQUENCE [LARGE SCALE GENOMIC DNA]</scope>
    <source>
        <strain evidence="1 2">TS118</strain>
    </source>
</reference>
<gene>
    <name evidence="1" type="ORF">HNV11_18745</name>
</gene>
<evidence type="ECO:0000313" key="1">
    <source>
        <dbReference type="EMBL" id="QJW91268.1"/>
    </source>
</evidence>
<organism evidence="1 2">
    <name type="scientific">Spirosoma taeanense</name>
    <dbReference type="NCBI Taxonomy" id="2735870"/>
    <lineage>
        <taxon>Bacteria</taxon>
        <taxon>Pseudomonadati</taxon>
        <taxon>Bacteroidota</taxon>
        <taxon>Cytophagia</taxon>
        <taxon>Cytophagales</taxon>
        <taxon>Cytophagaceae</taxon>
        <taxon>Spirosoma</taxon>
    </lineage>
</organism>
<name>A0A6M5YAP7_9BACT</name>
<sequence>MNQLVSRLLFLLLIGGLNPVRAQQSRELLQTVITVARQVWRTFPDQRPLPGIEIVPRHKQPVLARFRPGSSPTLLINESLYDLCQTFGTDSLAALALIIGHELTHFHAQHKEWLEIAQYRRASTSGIVTQKQADDLLMLEAFADREGTLHAYLAGYAGFQLLKPLYERIYQTYDLPDNLPGYPTKADRIALSLSRLSSVRPNALLVDAATFLFAMGQYDMAVPCLTAVVQQWPLAELQNNLASLYLKKTLSLTSCREMPFWLPIEWDNYNRLLTLRGSTEESDRTLLLEQAQIYATQAHRTDPDYTPATLNLAITHLLRRRLGTAEDLLDELTQQAQPNPNAMLVRSIVQLKRTNNIADFRRDFTAITGSANELYNRAALDVWPACPPNFSDEISALALAPEPGLGQGILPLPATEILPVTMHVSGSRELRLMGKFDQQTGVDVLRITDRQASRYEILKTNSPAWSTARGLRVGQSEAIITVQYGSPDVQINLNTHYRVYHYKQAGLQIMAREGLICQLIVYRRYP</sequence>
<dbReference type="Proteomes" id="UP000502756">
    <property type="component" value="Chromosome"/>
</dbReference>
<accession>A0A6M5YAP7</accession>
<dbReference type="SUPFAM" id="SSF48452">
    <property type="entry name" value="TPR-like"/>
    <property type="match status" value="1"/>
</dbReference>
<keyword evidence="2" id="KW-1185">Reference proteome</keyword>
<protein>
    <recommendedName>
        <fullName evidence="3">Peptidase M48 domain-containing protein</fullName>
    </recommendedName>
</protein>
<dbReference type="InterPro" id="IPR011990">
    <property type="entry name" value="TPR-like_helical_dom_sf"/>
</dbReference>
<dbReference type="EMBL" id="CP053435">
    <property type="protein sequence ID" value="QJW91268.1"/>
    <property type="molecule type" value="Genomic_DNA"/>
</dbReference>
<evidence type="ECO:0000313" key="2">
    <source>
        <dbReference type="Proteomes" id="UP000502756"/>
    </source>
</evidence>
<dbReference type="AlphaFoldDB" id="A0A6M5YAP7"/>